<keyword evidence="3" id="KW-1185">Reference proteome</keyword>
<evidence type="ECO:0000256" key="1">
    <source>
        <dbReference type="SAM" id="MobiDB-lite"/>
    </source>
</evidence>
<proteinExistence type="predicted"/>
<dbReference type="AlphaFoldDB" id="A0A1Q2YL06"/>
<dbReference type="EMBL" id="BDGI01000164">
    <property type="protein sequence ID" value="GAV30225.1"/>
    <property type="molecule type" value="Genomic_DNA"/>
</dbReference>
<dbReference type="Proteomes" id="UP000186136">
    <property type="component" value="Unassembled WGS sequence"/>
</dbReference>
<feature type="region of interest" description="Disordered" evidence="1">
    <location>
        <begin position="1"/>
        <end position="71"/>
    </location>
</feature>
<accession>A0A1Q2YL06</accession>
<evidence type="ECO:0000313" key="2">
    <source>
        <dbReference type="EMBL" id="GAV30225.1"/>
    </source>
</evidence>
<protein>
    <submittedName>
        <fullName evidence="2">Uncharacterized protein</fullName>
    </submittedName>
</protein>
<organism evidence="2 3">
    <name type="scientific">Pichia membranifaciens</name>
    <dbReference type="NCBI Taxonomy" id="4926"/>
    <lineage>
        <taxon>Eukaryota</taxon>
        <taxon>Fungi</taxon>
        <taxon>Dikarya</taxon>
        <taxon>Ascomycota</taxon>
        <taxon>Saccharomycotina</taxon>
        <taxon>Pichiomycetes</taxon>
        <taxon>Pichiales</taxon>
        <taxon>Pichiaceae</taxon>
        <taxon>Pichia</taxon>
    </lineage>
</organism>
<reference evidence="2 3" key="1">
    <citation type="submission" date="2016-08" db="EMBL/GenBank/DDBJ databases">
        <title>Whole genome shotgun sequence of Pichia membranifaciens KS47-1.</title>
        <authorList>
            <person name="Konishi M."/>
            <person name="Ishida M."/>
            <person name="Arakawa T."/>
            <person name="Kato Y."/>
            <person name="Horiuchi J."/>
        </authorList>
    </citation>
    <scope>NUCLEOTIDE SEQUENCE [LARGE SCALE GENOMIC DNA]</scope>
    <source>
        <strain evidence="2 3">KS47-1</strain>
    </source>
</reference>
<name>A0A1Q2YL06_9ASCO</name>
<gene>
    <name evidence="2" type="ORF">PMKS-003734</name>
</gene>
<sequence>MPQRRQDGGLQQKTEGAQRGRTGASQQDAGDRRGEPAGAGGSSRKQRASKERLSREPVAAAGEGHRPTGRR</sequence>
<evidence type="ECO:0000313" key="3">
    <source>
        <dbReference type="Proteomes" id="UP000186136"/>
    </source>
</evidence>
<comment type="caution">
    <text evidence="2">The sequence shown here is derived from an EMBL/GenBank/DDBJ whole genome shotgun (WGS) entry which is preliminary data.</text>
</comment>